<evidence type="ECO:0000313" key="9">
    <source>
        <dbReference type="EMBL" id="KAK5998303.1"/>
    </source>
</evidence>
<dbReference type="Gene3D" id="3.30.70.240">
    <property type="match status" value="1"/>
</dbReference>
<proteinExistence type="predicted"/>
<dbReference type="InterPro" id="IPR005225">
    <property type="entry name" value="Small_GTP-bd"/>
</dbReference>
<dbReference type="InterPro" id="IPR041095">
    <property type="entry name" value="EFG_II"/>
</dbReference>
<keyword evidence="7" id="KW-0472">Membrane</keyword>
<evidence type="ECO:0000256" key="4">
    <source>
        <dbReference type="ARBA" id="ARBA00023134"/>
    </source>
</evidence>
<dbReference type="InterPro" id="IPR005517">
    <property type="entry name" value="Transl_elong_EFG/EF2_IV"/>
</dbReference>
<feature type="compositionally biased region" description="Basic and acidic residues" evidence="6">
    <location>
        <begin position="318"/>
        <end position="333"/>
    </location>
</feature>
<dbReference type="Pfam" id="PF21678">
    <property type="entry name" value="Csf1_N"/>
    <property type="match status" value="1"/>
</dbReference>
<keyword evidence="4" id="KW-0342">GTP-binding</keyword>
<feature type="region of interest" description="Disordered" evidence="6">
    <location>
        <begin position="1158"/>
        <end position="1249"/>
    </location>
</feature>
<keyword evidence="10" id="KW-1185">Reference proteome</keyword>
<dbReference type="InterPro" id="IPR004161">
    <property type="entry name" value="EFTu-like_2"/>
</dbReference>
<feature type="compositionally biased region" description="Basic and acidic residues" evidence="6">
    <location>
        <begin position="539"/>
        <end position="548"/>
    </location>
</feature>
<feature type="region of interest" description="Disordered" evidence="6">
    <location>
        <begin position="374"/>
        <end position="393"/>
    </location>
</feature>
<dbReference type="SMART" id="SM00889">
    <property type="entry name" value="EFG_IV"/>
    <property type="match status" value="1"/>
</dbReference>
<dbReference type="InterPro" id="IPR048636">
    <property type="entry name" value="Csf1_N"/>
</dbReference>
<dbReference type="CDD" id="cd04096">
    <property type="entry name" value="eEF2_snRNP_like_C"/>
    <property type="match status" value="1"/>
</dbReference>
<dbReference type="PANTHER" id="PTHR32085">
    <property type="entry name" value="PROTEIN CSF1"/>
    <property type="match status" value="1"/>
</dbReference>
<feature type="region of interest" description="Disordered" evidence="6">
    <location>
        <begin position="318"/>
        <end position="349"/>
    </location>
</feature>
<feature type="transmembrane region" description="Helical" evidence="7">
    <location>
        <begin position="20"/>
        <end position="39"/>
    </location>
</feature>
<evidence type="ECO:0000256" key="7">
    <source>
        <dbReference type="SAM" id="Phobius"/>
    </source>
</evidence>
<dbReference type="CDD" id="cd03700">
    <property type="entry name" value="EF2_snRNP_like_II"/>
    <property type="match status" value="1"/>
</dbReference>
<dbReference type="Pfam" id="PF00679">
    <property type="entry name" value="EFG_C"/>
    <property type="match status" value="1"/>
</dbReference>
<feature type="compositionally biased region" description="Basic residues" evidence="6">
    <location>
        <begin position="1212"/>
        <end position="1224"/>
    </location>
</feature>
<dbReference type="InterPro" id="IPR009000">
    <property type="entry name" value="Transl_B-barrel_sf"/>
</dbReference>
<dbReference type="CDD" id="cd01885">
    <property type="entry name" value="EF2"/>
    <property type="match status" value="1"/>
</dbReference>
<feature type="region of interest" description="Disordered" evidence="6">
    <location>
        <begin position="157"/>
        <end position="243"/>
    </location>
</feature>
<dbReference type="EMBL" id="JAVFKD010000001">
    <property type="protein sequence ID" value="KAK5998303.1"/>
    <property type="molecule type" value="Genomic_DNA"/>
</dbReference>
<feature type="region of interest" description="Disordered" evidence="6">
    <location>
        <begin position="539"/>
        <end position="569"/>
    </location>
</feature>
<keyword evidence="7" id="KW-1133">Transmembrane helix</keyword>
<sequence>MEASEFASDSISRRGFNFEFLIFLIVCGILSIFFLLYFNRLFSSLIIYGIRAYTWHRYRVHINIQALQVSLLGGRIFFTGLRYHGSNETFRVQHGDITWRYWLRRVREADLFASENPGDTSGSAYEQNATLPCRIRIKVVGLEWFVHNRSPVYESIVTGLTDNKPPGSQPSNISDEKDDTGLRSRKSRRGEVLDDVLGPQEKGNGVRQETATEHDNKSRRPLTAESWFTAASGSPDSQDDGKDHEEELPFLLQFFPIHIECQKAAAAFGNENSKAILIAKVDALSGEIDASATKTVDLYRQLFDFRLEHPVIEMKENLDYKDDQASRATREENVSQQSEPAPKKSFRRQRRRALNTLRNMVPYWRGSVESFTSDARPSVGTATSHAPGPRQWQGLSRYLDDQDLDDKARWSSVEYAAVETILDSPEAHFKMYWDAVTRVTRDAHRQRELDPSMNINGSEPPAWGIKFSLKGGTMNYGPWADRQRADLQRVFVPSLSKDAKLAKPIPVGEWRVATQMDISIELEDTVTLRIPIKEESKNWRWRGKEPQMKPETAPNKRKQRNRSKKSKGETIQLRPAGWLEIKISPNASITYCMDMVTSSTGFKNQLSVDLPGTELWSSVNHDLLWQSGRLRTSCDLSNPLQWNTLRNWYFNIVCDEMKMYLLRDHIFLIVDLVDDWGSGPLSEYLVFTPFIYHLHVKLQNLKIYLNVNDENIIDKATALDDNSYLILHSPELTADTSIPLDKFRPSRNAIPFDIRAETIYFKLHAPQSNTQSSFLPPKAKDLGHGEGLHVAGSYQYNATTSPANTDTLVLNIHGQSLSIYLYGFVVRYFMLLKDNYFGDHVHFRTLDEYQEQLQLQSTNPDAAAAARPPSKKSNDLDVVLALKLDDPRILLPTNLYSADRYVQCELATVSIDMRFTNYYMDLELELSPLSLSLGSSELDLDSPSGSSSNTQLFIDGLRVFGHRTFGLPPTEPTYLCNWDVSVGAVAGECTADFLAALAKGGTAFGFTFDDVENALVPYSSLIFHDVTFVRVAVHSVRLWIHIEENAFLLSTDSIDVNSNDWARSHYSKRANILIPNVQVSCVNADSAAKHRSKQQHPVETKAYLRTDIRLATIGRKYHFTEQRKIQQDLIRREDQRTDRTPFLVLQGVDSDFIPEVVDPPAQCMPPAPFPIAEAEYDEGSSRSASTFRSPRITRPRSFLSLSSTTSSNSSIRRPRSNRSSRMKSKHTDYLSAPSARTRPTLERGDVSTGGHSSFYSTLGDFSVHENTDHSSVAFSSQYFTPHFTLDGVRPESRDAKFPGMSKEDEQLFERITTQLNDIDPDSLSEEHAQSSTIIEFPSGITAFITPEFIHHANALLAALQPNEPEDILDSLQSSSMTEIFDSKKESHAHGEISDIFVRLPKVNIRFLNSSTLDSPDPSQEEQDQYDLMLSRVSLVTRTTKDCKNDVAKSRTSLQLRLGSAELSASERLSSFHKPQAAVLVEIDNVRVSLGAKEVTYFDADIGSIVGSTASCKIEYLASLIHRTGSIATELQHLLTETQSTHSNRLKYFILRLLEDKQITNDPSFLVRPSAVLRSAPQHLRTFDSWKMIMRLRQIWTAMGNPERAHLMQDCWSDSPADHPDAIDRVVAAFEQWRSWDLNDVLRAILMKKIFGSIDDHKDEPEESYPLLGACRLGEIQFVLDPGPKQNKIGLTDLTARLEKKLSTSTDSTPELEELQAPLTVLNLYCGDASVNLNWELCVLADDILRLYNRNQVPSPSISKLPTPLVKTVSESPSTFHVAVELVRGSIQLETINLRLKILSDGLKASALAYGSDGEPKFINLVLNCDAVTSRLQSHSVVLGMSQFREPSLFLSHQLQETEEASLHTIKATASSQGMTLSVKQDPIGLVEVLDLLCRDEVAQLYRLKSQIPAAPRSETPVKIADRLSSFRINIAMFLDAYSISIPLVQSLTYNISGVVARAACAANYGKEVIFDFDIKENTHEVQISVRDEPRTISVIEVPPTNGRITSRMQKSEHVITVLSSVEVMRLDASEIYNLLTALNRPQVSTAIEELQQQIKIIQGHLSDIFGNSDSKEKQPEMSSEMQPSNLVYIVHMTLASLQVAARTSLKSKTEPIAQVLFSLDKVYLQASNQHDEQGPILRYPEVHVNLRHIGLDIRRGREDNLRSCGSFRAGVTVSASSGTDEKGKDEWSFNFRSDDPELQLSPETISTVIDVLGYLGTKIKDLDTSRELDYLRKLRQTKPRIAVNDDEIMPEYTDILDSVLGSVIYRFELRNIRACWNVADGVGQQTGNEEDLVLSIKLIEFGTRTKRSARLAIEDFQLQMVPPGQDKSMRSLHSALLPQVIFNIAYVSSFDARRMAFQAVGESLDIRLTSGFIIPAAKLVQSISLSAKNVQIASTQWNTELTSAKKPEAAPALETQRNFFGNKRLENLLIDADFAGAVVHVSSKRALRNAANADRSTLAGKYGQFTADDSGSGAVLRSPGLAFKAEYRDNTRDEPTLYGEIKVDASSNILYPSVVPLIMDIMSSVKEVVGDDTDSEPSPKPEPPTLKPEKSGDEDNILTADPSAVLGRLKLNLGLRICRQEFSLSCQPIARVAATTSFENFYFTLNTVSSQEQGNFFAISGVLTKPQASVQHVYSRESTGSFEVDTVTLSFMNSKHVSGTSGVSAILNVSPMKVSINAKQVQDFLLFREIWYPKGLRNQNPAPVAKLTTETSQGHLVQRYQQVAATAAFPWTATISIAALDVSVDMGQAIGKSVFEINNFWVSSKKTSDWEQNLCLGFDKIGIDCSGRLSGFIALQHFKLRTSIQWPKREEALNETPLVQASLSFNALRIKAAFDYQAFLMADVTSLEFLMYNVRESREGSKDRLVAIFDGEAVQVFGTATSAAQAIGLYQAITKFKQERRENFESNLRDIEKFMRRRSSTNRSMPPPSRSMPKLPEDDTMAKSPISLDTDVVVNLKALNLGVFPSTFSDHQVFKMEALNASARFTANIEQRRIHSMLRMTLGQLRIGLAGVRNIEAPKTLSEMSVESVVQRSTGARGGTILKVPRVEATMETWQAPNSNHIDYVFKSAFEGKVEVGWNYSRISYIRGMWAKHSKTLEQTWGRQLPMTAVKITGVPQAEEEQREGEQQKITAEVNVPQSKYDYLALEPPSIETPQLRDMGEATPPLEWIGLHRDKLPNLTHQIVIVSLLELAGEVEDAFTIDEIRLLMDKPTNVRNMSVIAHVDHGKSTLTDSLLAKAGIISTAKAGDARATDTRADEQERGITIKSTAISLYGSLDDPEDVKDIVGQKTDGTDFLINLIDSPGHVDFSSEVTAALRVTDGALVVVDTVEGVCVQTETVLRQALGERIKPVIIINKVDRALLELQVSKEDLYQSFSRTIESVNVIISTYLDKALGDVQVYPYKGTVAFGSGLHGWAFTIRQFAVRYAKKFGVDKGKMMERLWGDHYFNPHTKKWTTKGTHEGKQLERAFNQFVLDPIFKIFASVTNNKREEITTLLEKLNLKLSTEDKEKEGKQLLKAIMKTFLPAADSLLEMMILHLPSPVTAQAYRAETLYEGPPDDEAALGIKNCDPKGPLMLYVSKMVPTSDKGRFYAFGRVFSGTVRSGLKVRIQGPNYTPGKKEDLFIKAIQRTVLMMGGKVEPIDDMPAGNIVGLVGIDQFLLKSGTLTTSETAHNLKVMKFSVSPVVQRSVQVKNAQDLPKLVEGLKRLSKSDPCVLTFTSESGEHVVAGAGELHLEICLNDLQNDHACVPLIISDPVVQYRETVAGKSTMTALSKSPNKHNRLYMVAEPIEEELSKAIEGGKVAARDDFKARARVLADDFGWDVTDARKIWTFGPDGTGANLLVDQTKAVQYLNEIKDSVVSGFQWASREGPIAEEPMRSIRFNILDVTLHADAIHRGGGQIIPTARRVLYASALLAEPALLEPVYLVEIQVPETALGGVYSTLTRKRGHVFSEEQRPGTPLFNVKAYLPVLESFGFNGDLRAATSGQAFPQSVFDHWQVLPGGSALDPTTKTGGIVTEMRKRKGIKVDVPGVENYYDKL</sequence>
<feature type="domain" description="Tr-type G" evidence="8">
    <location>
        <begin position="3212"/>
        <end position="3450"/>
    </location>
</feature>
<dbReference type="Proteomes" id="UP001338125">
    <property type="component" value="Unassembled WGS sequence"/>
</dbReference>
<feature type="region of interest" description="Disordered" evidence="6">
    <location>
        <begin position="2528"/>
        <end position="2558"/>
    </location>
</feature>
<dbReference type="InterPro" id="IPR000795">
    <property type="entry name" value="T_Tr_GTP-bd_dom"/>
</dbReference>
<dbReference type="Pfam" id="PF03764">
    <property type="entry name" value="EFG_IV"/>
    <property type="match status" value="1"/>
</dbReference>
<evidence type="ECO:0000259" key="8">
    <source>
        <dbReference type="PROSITE" id="PS51722"/>
    </source>
</evidence>
<dbReference type="GO" id="GO:0003746">
    <property type="term" value="F:translation elongation factor activity"/>
    <property type="evidence" value="ECO:0007669"/>
    <property type="project" value="UniProtKB-KW"/>
</dbReference>
<keyword evidence="9" id="KW-0251">Elongation factor</keyword>
<accession>A0ABR0T1J7</accession>
<dbReference type="InterPro" id="IPR035647">
    <property type="entry name" value="EFG_III/V"/>
</dbReference>
<dbReference type="Pfam" id="PF00009">
    <property type="entry name" value="GTP_EFTU"/>
    <property type="match status" value="1"/>
</dbReference>
<keyword evidence="7" id="KW-0812">Transmembrane</keyword>
<organism evidence="9 10">
    <name type="scientific">Cladobotryum mycophilum</name>
    <dbReference type="NCBI Taxonomy" id="491253"/>
    <lineage>
        <taxon>Eukaryota</taxon>
        <taxon>Fungi</taxon>
        <taxon>Dikarya</taxon>
        <taxon>Ascomycota</taxon>
        <taxon>Pezizomycotina</taxon>
        <taxon>Sordariomycetes</taxon>
        <taxon>Hypocreomycetidae</taxon>
        <taxon>Hypocreales</taxon>
        <taxon>Hypocreaceae</taxon>
        <taxon>Cladobotryum</taxon>
    </lineage>
</organism>
<dbReference type="InterPro" id="IPR031157">
    <property type="entry name" value="G_TR_CS"/>
</dbReference>
<reference evidence="9 10" key="1">
    <citation type="submission" date="2024-01" db="EMBL/GenBank/DDBJ databases">
        <title>Complete genome of Cladobotryum mycophilum ATHUM6906.</title>
        <authorList>
            <person name="Christinaki A.C."/>
            <person name="Myridakis A.I."/>
            <person name="Kouvelis V.N."/>
        </authorList>
    </citation>
    <scope>NUCLEOTIDE SEQUENCE [LARGE SCALE GENOMIC DNA]</scope>
    <source>
        <strain evidence="9 10">ATHUM6906</strain>
    </source>
</reference>
<dbReference type="Gene3D" id="3.40.50.300">
    <property type="entry name" value="P-loop containing nucleotide triphosphate hydrolases"/>
    <property type="match status" value="1"/>
</dbReference>
<dbReference type="InterPro" id="IPR014721">
    <property type="entry name" value="Ribsml_uS5_D2-typ_fold_subgr"/>
</dbReference>
<dbReference type="Pfam" id="PF25038">
    <property type="entry name" value="Csf1_C"/>
    <property type="match status" value="1"/>
</dbReference>
<dbReference type="PROSITE" id="PS00301">
    <property type="entry name" value="G_TR_1"/>
    <property type="match status" value="1"/>
</dbReference>
<dbReference type="SUPFAM" id="SSF52540">
    <property type="entry name" value="P-loop containing nucleoside triphosphate hydrolases"/>
    <property type="match status" value="1"/>
</dbReference>
<dbReference type="NCBIfam" id="TIGR00231">
    <property type="entry name" value="small_GTP"/>
    <property type="match status" value="1"/>
</dbReference>
<dbReference type="InterPro" id="IPR029636">
    <property type="entry name" value="Csf1"/>
</dbReference>
<dbReference type="PRINTS" id="PR00315">
    <property type="entry name" value="ELONGATNFCT"/>
</dbReference>
<dbReference type="InterPro" id="IPR020568">
    <property type="entry name" value="Ribosomal_Su5_D2-typ_SF"/>
</dbReference>
<comment type="function">
    <text evidence="5">Catalyzes the GTP-dependent ribosomal translocation step during translation elongation. During this step, the ribosome changes from the pre-translocational (PRE) to the post-translocational (POST) state as the newly formed A-site-bound peptidyl-tRNA and P-site-bound deacylated tRNA move to the P and E sites, respectively. Catalyzes the coordinated movement of the two tRNA molecules, the mRNA and conformational changes in the ribosome.</text>
</comment>
<evidence type="ECO:0000313" key="10">
    <source>
        <dbReference type="Proteomes" id="UP001338125"/>
    </source>
</evidence>
<evidence type="ECO:0000256" key="1">
    <source>
        <dbReference type="ARBA" id="ARBA00017891"/>
    </source>
</evidence>
<dbReference type="SUPFAM" id="SSF54211">
    <property type="entry name" value="Ribosomal protein S5 domain 2-like"/>
    <property type="match status" value="1"/>
</dbReference>
<dbReference type="SUPFAM" id="SSF50447">
    <property type="entry name" value="Translation proteins"/>
    <property type="match status" value="1"/>
</dbReference>
<dbReference type="PANTHER" id="PTHR32085:SF3">
    <property type="entry name" value="PROTEIN CSF1"/>
    <property type="match status" value="1"/>
</dbReference>
<dbReference type="Gene3D" id="3.30.230.10">
    <property type="match status" value="1"/>
</dbReference>
<keyword evidence="2" id="KW-0547">Nucleotide-binding</keyword>
<dbReference type="InterPro" id="IPR027417">
    <property type="entry name" value="P-loop_NTPase"/>
</dbReference>
<dbReference type="SMART" id="SM00838">
    <property type="entry name" value="EFG_C"/>
    <property type="match status" value="1"/>
</dbReference>
<protein>
    <recommendedName>
        <fullName evidence="1">Elongation factor 2</fullName>
    </recommendedName>
</protein>
<dbReference type="Pfam" id="PF03144">
    <property type="entry name" value="GTP_EFTU_D2"/>
    <property type="match status" value="1"/>
</dbReference>
<dbReference type="Pfam" id="PF14492">
    <property type="entry name" value="EFG_III"/>
    <property type="match status" value="1"/>
</dbReference>
<feature type="compositionally biased region" description="Polar residues" evidence="6">
    <location>
        <begin position="374"/>
        <end position="384"/>
    </location>
</feature>
<evidence type="ECO:0000256" key="3">
    <source>
        <dbReference type="ARBA" id="ARBA00022917"/>
    </source>
</evidence>
<dbReference type="Gene3D" id="2.40.30.10">
    <property type="entry name" value="Translation factors"/>
    <property type="match status" value="1"/>
</dbReference>
<evidence type="ECO:0000256" key="5">
    <source>
        <dbReference type="ARBA" id="ARBA00024731"/>
    </source>
</evidence>
<evidence type="ECO:0000256" key="6">
    <source>
        <dbReference type="SAM" id="MobiDB-lite"/>
    </source>
</evidence>
<dbReference type="PROSITE" id="PS51722">
    <property type="entry name" value="G_TR_2"/>
    <property type="match status" value="1"/>
</dbReference>
<feature type="compositionally biased region" description="Low complexity" evidence="6">
    <location>
        <begin position="1195"/>
        <end position="1211"/>
    </location>
</feature>
<dbReference type="CDD" id="cd01681">
    <property type="entry name" value="aeEF2_snRNP_like_IV"/>
    <property type="match status" value="1"/>
</dbReference>
<dbReference type="Gene3D" id="3.30.70.870">
    <property type="entry name" value="Elongation Factor G (Translational Gtpase), domain 3"/>
    <property type="match status" value="1"/>
</dbReference>
<feature type="compositionally biased region" description="Basic residues" evidence="6">
    <location>
        <begin position="555"/>
        <end position="565"/>
    </location>
</feature>
<evidence type="ECO:0000256" key="2">
    <source>
        <dbReference type="ARBA" id="ARBA00022741"/>
    </source>
</evidence>
<dbReference type="InterPro" id="IPR000640">
    <property type="entry name" value="EFG_V-like"/>
</dbReference>
<name>A0ABR0T1J7_9HYPO</name>
<dbReference type="SUPFAM" id="SSF54980">
    <property type="entry name" value="EF-G C-terminal domain-like"/>
    <property type="match status" value="2"/>
</dbReference>
<dbReference type="CDD" id="cd16261">
    <property type="entry name" value="EF2_snRNP_III"/>
    <property type="match status" value="1"/>
</dbReference>
<comment type="caution">
    <text evidence="9">The sequence shown here is derived from an EMBL/GenBank/DDBJ whole genome shotgun (WGS) entry which is preliminary data.</text>
</comment>
<feature type="region of interest" description="Disordered" evidence="6">
    <location>
        <begin position="2917"/>
        <end position="2939"/>
    </location>
</feature>
<gene>
    <name evidence="9" type="ORF">PT974_00680</name>
</gene>
<dbReference type="InterPro" id="IPR056779">
    <property type="entry name" value="Csf1_C"/>
</dbReference>
<keyword evidence="3" id="KW-0648">Protein biosynthesis</keyword>